<dbReference type="SMART" id="SM00231">
    <property type="entry name" value="FA58C"/>
    <property type="match status" value="1"/>
</dbReference>
<evidence type="ECO:0000259" key="4">
    <source>
        <dbReference type="PROSITE" id="PS50022"/>
    </source>
</evidence>
<proteinExistence type="inferred from homology"/>
<dbReference type="InterPro" id="IPR023343">
    <property type="entry name" value="Penicillin_amidase_dom1"/>
</dbReference>
<organism evidence="5 6">
    <name type="scientific">Allocatelliglobosispora scoriae</name>
    <dbReference type="NCBI Taxonomy" id="643052"/>
    <lineage>
        <taxon>Bacteria</taxon>
        <taxon>Bacillati</taxon>
        <taxon>Actinomycetota</taxon>
        <taxon>Actinomycetes</taxon>
        <taxon>Micromonosporales</taxon>
        <taxon>Micromonosporaceae</taxon>
        <taxon>Allocatelliglobosispora</taxon>
    </lineage>
</organism>
<dbReference type="InterPro" id="IPR029055">
    <property type="entry name" value="Ntn_hydrolases_N"/>
</dbReference>
<dbReference type="InterPro" id="IPR008979">
    <property type="entry name" value="Galactose-bd-like_sf"/>
</dbReference>
<dbReference type="Pfam" id="PF00754">
    <property type="entry name" value="F5_F8_type_C"/>
    <property type="match status" value="1"/>
</dbReference>
<dbReference type="GO" id="GO:0017000">
    <property type="term" value="P:antibiotic biosynthetic process"/>
    <property type="evidence" value="ECO:0007669"/>
    <property type="project" value="InterPro"/>
</dbReference>
<comment type="caution">
    <text evidence="5">The sequence shown here is derived from an EMBL/GenBank/DDBJ whole genome shotgun (WGS) entry which is preliminary data.</text>
</comment>
<feature type="region of interest" description="Disordered" evidence="2">
    <location>
        <begin position="791"/>
        <end position="813"/>
    </location>
</feature>
<feature type="chain" id="PRO_5032557691" evidence="3">
    <location>
        <begin position="29"/>
        <end position="1058"/>
    </location>
</feature>
<reference evidence="5 6" key="1">
    <citation type="submission" date="2020-08" db="EMBL/GenBank/DDBJ databases">
        <title>Sequencing the genomes of 1000 actinobacteria strains.</title>
        <authorList>
            <person name="Klenk H.-P."/>
        </authorList>
    </citation>
    <scope>NUCLEOTIDE SEQUENCE [LARGE SCALE GENOMIC DNA]</scope>
    <source>
        <strain evidence="5 6">DSM 45362</strain>
    </source>
</reference>
<dbReference type="GO" id="GO:0016811">
    <property type="term" value="F:hydrolase activity, acting on carbon-nitrogen (but not peptide) bonds, in linear amides"/>
    <property type="evidence" value="ECO:0007669"/>
    <property type="project" value="InterPro"/>
</dbReference>
<accession>A0A841BWS1</accession>
<evidence type="ECO:0000256" key="1">
    <source>
        <dbReference type="ARBA" id="ARBA00006586"/>
    </source>
</evidence>
<keyword evidence="6" id="KW-1185">Reference proteome</keyword>
<dbReference type="Gene3D" id="2.60.120.260">
    <property type="entry name" value="Galactose-binding domain-like"/>
    <property type="match status" value="1"/>
</dbReference>
<dbReference type="InterPro" id="IPR000421">
    <property type="entry name" value="FA58C"/>
</dbReference>
<dbReference type="PANTHER" id="PTHR34218">
    <property type="entry name" value="PEPTIDASE S45 PENICILLIN AMIDASE"/>
    <property type="match status" value="1"/>
</dbReference>
<feature type="compositionally biased region" description="Gly residues" evidence="2">
    <location>
        <begin position="797"/>
        <end position="808"/>
    </location>
</feature>
<feature type="signal peptide" evidence="3">
    <location>
        <begin position="1"/>
        <end position="28"/>
    </location>
</feature>
<dbReference type="Pfam" id="PF01804">
    <property type="entry name" value="Penicil_amidase"/>
    <property type="match status" value="1"/>
</dbReference>
<dbReference type="Proteomes" id="UP000587527">
    <property type="component" value="Unassembled WGS sequence"/>
</dbReference>
<evidence type="ECO:0000256" key="3">
    <source>
        <dbReference type="SAM" id="SignalP"/>
    </source>
</evidence>
<dbReference type="SUPFAM" id="SSF49785">
    <property type="entry name" value="Galactose-binding domain-like"/>
    <property type="match status" value="1"/>
</dbReference>
<sequence length="1058" mass="110696">MTRHLLRAVPAIVLVAATLVLAPVPASAASAYQATNDYCLGQCNDILPPGENGNATLAEILASQAFGTKPRHSSDQLANYANLLNSYTGLSTDQIGQFFNDAGFGVAAAQVESTEQPRSDVTIVRDKATGSPHITGTTRGGTMFGAGYAGAQDRLFLMDLLRHVGRGTLTGFAGGAPGNQALEQSVWRNSPYTEADLQAQVTALAAKGSRGAQLYADITQYIAGINAYIGHCMGSSPINCPGEYVLTGHLDAITGAGGPVPFTVTDVVAISGVVGGLFGGGGGGEMLSALVRVEAQAKYGTTVGDQVWRAFREQNDPESVLTLHNGQSFPYGQAPGGATGVILPDRGTTTTVPVVANRTGSAVASQQSLAPATRQRGMSNAIVVSGALTTTGNPIAVFGPQTAYFSPQLLMLQELQGPGISARGAAFAGVNLYVQLGRGTDYAWSATSAGQDITDTYSVPLCVPGGGTPTINSTGYLFRGACVAMDVLQQHNAWTPTLADDTPAGSYDLITYRTKLGLVSHRGLVGGVPTAFTSLRSTYRHEADSAIGFQMFNDPAEMGNAAGFMNSADNIGYAFNWFYVNNTQAAYFNSGLNPVRKATADPNLPMQGDVAHEWAGWNPDDNTAAYTPAAAHPQSVNQDFYVSWNNKQSADYSAADGNFSFGPVHRADLLDIGIRAATAGGTKVDRAAVVKVMENAANTDLRVTKNLGALLQVINSQPVTDPGQQAAVAGLQAWLASGGHRIETAPGSHAYRDATAIATFDAWWPLLISGTFKPALGDALYTSLTQAMAINESPSGGQQGPGGGGGGSINEAQGHKGSAFQHGWWGYLSKDIRSVLGQPVAAPLAQTYCGGGNLAACRTTLLTTLSQAVATPAATTYPGDDHCAAGDQWCADTVIHSALGGIEMDPISWQNRPTYQQVAQFPAHRGDSLVNLANGKTATASSTQFLTSNTPPKAVDANSSTRWSSSYSDNQWIKVDLGSAQTVGRVILHWESAFGRAYRIEVSTDNATWTTVWSTANGDGGTDVDAFAPVSARYVRMTGVTRGTSYGYSLYEFDIFGR</sequence>
<gene>
    <name evidence="5" type="ORF">F4553_006038</name>
</gene>
<dbReference type="PROSITE" id="PS50022">
    <property type="entry name" value="FA58C_3"/>
    <property type="match status" value="1"/>
</dbReference>
<name>A0A841BWS1_9ACTN</name>
<feature type="domain" description="F5/8 type C" evidence="4">
    <location>
        <begin position="918"/>
        <end position="1058"/>
    </location>
</feature>
<dbReference type="AlphaFoldDB" id="A0A841BWS1"/>
<dbReference type="InterPro" id="IPR002692">
    <property type="entry name" value="S45"/>
</dbReference>
<evidence type="ECO:0000256" key="2">
    <source>
        <dbReference type="SAM" id="MobiDB-lite"/>
    </source>
</evidence>
<dbReference type="Gene3D" id="3.60.20.10">
    <property type="entry name" value="Glutamine Phosphoribosylpyrophosphate, subunit 1, domain 1"/>
    <property type="match status" value="2"/>
</dbReference>
<dbReference type="RefSeq" id="WP_184842499.1">
    <property type="nucleotide sequence ID" value="NZ_JACHMN010000003.1"/>
</dbReference>
<protein>
    <submittedName>
        <fullName evidence="5">Acyl-homoserine lactone acylase PvdQ</fullName>
    </submittedName>
</protein>
<dbReference type="PANTHER" id="PTHR34218:SF4">
    <property type="entry name" value="ACYL-HOMOSERINE LACTONE ACYLASE QUIP"/>
    <property type="match status" value="1"/>
</dbReference>
<evidence type="ECO:0000313" key="5">
    <source>
        <dbReference type="EMBL" id="MBB5872604.1"/>
    </source>
</evidence>
<keyword evidence="3" id="KW-0732">Signal</keyword>
<evidence type="ECO:0000313" key="6">
    <source>
        <dbReference type="Proteomes" id="UP000587527"/>
    </source>
</evidence>
<dbReference type="Gene3D" id="1.10.439.10">
    <property type="entry name" value="Penicillin Amidohydrolase, domain 1"/>
    <property type="match status" value="1"/>
</dbReference>
<dbReference type="EMBL" id="JACHMN010000003">
    <property type="protein sequence ID" value="MBB5872604.1"/>
    <property type="molecule type" value="Genomic_DNA"/>
</dbReference>
<comment type="similarity">
    <text evidence="1">Belongs to the peptidase S45 family.</text>
</comment>
<dbReference type="SUPFAM" id="SSF56235">
    <property type="entry name" value="N-terminal nucleophile aminohydrolases (Ntn hydrolases)"/>
    <property type="match status" value="1"/>
</dbReference>